<gene>
    <name evidence="7" type="primary">rimI</name>
    <name evidence="7" type="ORF">GLW05_19355</name>
</gene>
<dbReference type="RefSeq" id="WP_160850221.1">
    <property type="nucleotide sequence ID" value="NZ_WMEQ01000021.1"/>
</dbReference>
<evidence type="ECO:0000256" key="3">
    <source>
        <dbReference type="ARBA" id="ARBA00022679"/>
    </source>
</evidence>
<dbReference type="PROSITE" id="PS51186">
    <property type="entry name" value="GNAT"/>
    <property type="match status" value="1"/>
</dbReference>
<reference evidence="7 8" key="1">
    <citation type="submission" date="2019-11" db="EMBL/GenBank/DDBJ databases">
        <title>Genome sequences of 17 halophilic strains isolated from different environments.</title>
        <authorList>
            <person name="Furrow R.E."/>
        </authorList>
    </citation>
    <scope>NUCLEOTIDE SEQUENCE [LARGE SCALE GENOMIC DNA]</scope>
    <source>
        <strain evidence="7 8">22514_16_FS</strain>
    </source>
</reference>
<accession>A0A6I5A5T7</accession>
<dbReference type="CDD" id="cd04301">
    <property type="entry name" value="NAT_SF"/>
    <property type="match status" value="1"/>
</dbReference>
<evidence type="ECO:0000313" key="7">
    <source>
        <dbReference type="EMBL" id="MYL35736.1"/>
    </source>
</evidence>
<dbReference type="Pfam" id="PF00583">
    <property type="entry name" value="Acetyltransf_1"/>
    <property type="match status" value="1"/>
</dbReference>
<comment type="similarity">
    <text evidence="1 5">Belongs to the acetyltransferase family. RimI subfamily.</text>
</comment>
<dbReference type="GO" id="GO:0008999">
    <property type="term" value="F:protein-N-terminal-alanine acetyltransferase activity"/>
    <property type="evidence" value="ECO:0007669"/>
    <property type="project" value="UniProtKB-EC"/>
</dbReference>
<sequence length="148" mass="16965">MGNAIVRKMVDEDIDNILKIEEQCFATPWTRDAFDHELHDNPYALYYVIEIEGTIIGYCGLWLIIDEAHVTNIAILPSYRGKRLGNALFKAVLTHARQLGAIQLSLEVRVSNVVAQKMYRRFGLVPGGIRKNYYTDNHEDALVMWVKL</sequence>
<dbReference type="Proteomes" id="UP000468638">
    <property type="component" value="Unassembled WGS sequence"/>
</dbReference>
<comment type="caution">
    <text evidence="7">The sequence shown here is derived from an EMBL/GenBank/DDBJ whole genome shotgun (WGS) entry which is preliminary data.</text>
</comment>
<keyword evidence="3 7" id="KW-0808">Transferase</keyword>
<comment type="subcellular location">
    <subcellularLocation>
        <location evidence="5">Cytoplasm</location>
    </subcellularLocation>
</comment>
<dbReference type="PANTHER" id="PTHR43420">
    <property type="entry name" value="ACETYLTRANSFERASE"/>
    <property type="match status" value="1"/>
</dbReference>
<dbReference type="SUPFAM" id="SSF55729">
    <property type="entry name" value="Acyl-CoA N-acyltransferases (Nat)"/>
    <property type="match status" value="1"/>
</dbReference>
<evidence type="ECO:0000313" key="8">
    <source>
        <dbReference type="Proteomes" id="UP000468638"/>
    </source>
</evidence>
<keyword evidence="2 5" id="KW-0963">Cytoplasm</keyword>
<dbReference type="NCBIfam" id="TIGR01575">
    <property type="entry name" value="rimI"/>
    <property type="match status" value="1"/>
</dbReference>
<organism evidence="7 8">
    <name type="scientific">Pontibacillus yanchengensis</name>
    <dbReference type="NCBI Taxonomy" id="462910"/>
    <lineage>
        <taxon>Bacteria</taxon>
        <taxon>Bacillati</taxon>
        <taxon>Bacillota</taxon>
        <taxon>Bacilli</taxon>
        <taxon>Bacillales</taxon>
        <taxon>Bacillaceae</taxon>
        <taxon>Pontibacillus</taxon>
    </lineage>
</organism>
<dbReference type="InterPro" id="IPR006464">
    <property type="entry name" value="AcTrfase_RimI/Ard1"/>
</dbReference>
<dbReference type="Gene3D" id="3.40.630.30">
    <property type="match status" value="1"/>
</dbReference>
<feature type="domain" description="N-acetyltransferase" evidence="6">
    <location>
        <begin position="4"/>
        <end position="148"/>
    </location>
</feature>
<dbReference type="EMBL" id="WMEQ01000021">
    <property type="protein sequence ID" value="MYL35736.1"/>
    <property type="molecule type" value="Genomic_DNA"/>
</dbReference>
<evidence type="ECO:0000256" key="5">
    <source>
        <dbReference type="RuleBase" id="RU363094"/>
    </source>
</evidence>
<dbReference type="GO" id="GO:0005737">
    <property type="term" value="C:cytoplasm"/>
    <property type="evidence" value="ECO:0007669"/>
    <property type="project" value="UniProtKB-SubCell"/>
</dbReference>
<dbReference type="InterPro" id="IPR000182">
    <property type="entry name" value="GNAT_dom"/>
</dbReference>
<name>A0A6I5A5T7_9BACI</name>
<dbReference type="AlphaFoldDB" id="A0A6I5A5T7"/>
<dbReference type="InterPro" id="IPR050680">
    <property type="entry name" value="YpeA/RimI_acetyltransf"/>
</dbReference>
<dbReference type="EC" id="2.3.1.266" evidence="5"/>
<evidence type="ECO:0000256" key="1">
    <source>
        <dbReference type="ARBA" id="ARBA00005395"/>
    </source>
</evidence>
<evidence type="ECO:0000256" key="4">
    <source>
        <dbReference type="ARBA" id="ARBA00023315"/>
    </source>
</evidence>
<proteinExistence type="inferred from homology"/>
<evidence type="ECO:0000259" key="6">
    <source>
        <dbReference type="PROSITE" id="PS51186"/>
    </source>
</evidence>
<comment type="function">
    <text evidence="5">Acetylates the N-terminal alanine of ribosomal protein bS18.</text>
</comment>
<dbReference type="OrthoDB" id="9794566at2"/>
<keyword evidence="4" id="KW-0012">Acyltransferase</keyword>
<dbReference type="PANTHER" id="PTHR43420:SF44">
    <property type="entry name" value="ACETYLTRANSFERASE YPEA"/>
    <property type="match status" value="1"/>
</dbReference>
<protein>
    <recommendedName>
        <fullName evidence="5">[Ribosomal protein bS18]-alanine N-acetyltransferase</fullName>
        <ecNumber evidence="5">2.3.1.266</ecNumber>
    </recommendedName>
</protein>
<dbReference type="InterPro" id="IPR016181">
    <property type="entry name" value="Acyl_CoA_acyltransferase"/>
</dbReference>
<evidence type="ECO:0000256" key="2">
    <source>
        <dbReference type="ARBA" id="ARBA00022490"/>
    </source>
</evidence>
<comment type="catalytic activity">
    <reaction evidence="5">
        <text>N-terminal L-alanyl-[ribosomal protein bS18] + acetyl-CoA = N-terminal N(alpha)-acetyl-L-alanyl-[ribosomal protein bS18] + CoA + H(+)</text>
        <dbReference type="Rhea" id="RHEA:43756"/>
        <dbReference type="Rhea" id="RHEA-COMP:10676"/>
        <dbReference type="Rhea" id="RHEA-COMP:10677"/>
        <dbReference type="ChEBI" id="CHEBI:15378"/>
        <dbReference type="ChEBI" id="CHEBI:57287"/>
        <dbReference type="ChEBI" id="CHEBI:57288"/>
        <dbReference type="ChEBI" id="CHEBI:64718"/>
        <dbReference type="ChEBI" id="CHEBI:83683"/>
        <dbReference type="EC" id="2.3.1.266"/>
    </reaction>
</comment>